<dbReference type="Pfam" id="PF03965">
    <property type="entry name" value="Penicillinase_R"/>
    <property type="match status" value="1"/>
</dbReference>
<dbReference type="InterPro" id="IPR036390">
    <property type="entry name" value="WH_DNA-bd_sf"/>
</dbReference>
<keyword evidence="3" id="KW-0238">DNA-binding</keyword>
<dbReference type="Gene3D" id="1.10.4040.10">
    <property type="entry name" value="Penicillinase repressor domain"/>
    <property type="match status" value="1"/>
</dbReference>
<name>A0ABW5LPA3_9FLAO</name>
<evidence type="ECO:0000256" key="3">
    <source>
        <dbReference type="ARBA" id="ARBA00023125"/>
    </source>
</evidence>
<proteinExistence type="inferred from homology"/>
<comment type="caution">
    <text evidence="5">The sequence shown here is derived from an EMBL/GenBank/DDBJ whole genome shotgun (WGS) entry which is preliminary data.</text>
</comment>
<sequence>MSLELTKAEEKVMKILWSVKRGLIRDVVAKYDDPKPAYTTVATIIKILEKKGFVGRSPVANSYEYYPVVEKSEYTKGFMRSFVKNYFSNSYKNLVSELSSDDEMTTQEMEELIEYFKNKIETKNKK</sequence>
<keyword evidence="6" id="KW-1185">Reference proteome</keyword>
<protein>
    <submittedName>
        <fullName evidence="5">BlaI/MecI/CopY family transcriptional regulator</fullName>
    </submittedName>
</protein>
<dbReference type="EMBL" id="JBHULH010000001">
    <property type="protein sequence ID" value="MFD2566630.1"/>
    <property type="molecule type" value="Genomic_DNA"/>
</dbReference>
<dbReference type="SUPFAM" id="SSF46785">
    <property type="entry name" value="Winged helix' DNA-binding domain"/>
    <property type="match status" value="1"/>
</dbReference>
<evidence type="ECO:0000256" key="4">
    <source>
        <dbReference type="ARBA" id="ARBA00023163"/>
    </source>
</evidence>
<gene>
    <name evidence="5" type="ORF">ACFSRZ_04555</name>
</gene>
<evidence type="ECO:0000313" key="6">
    <source>
        <dbReference type="Proteomes" id="UP001597508"/>
    </source>
</evidence>
<comment type="similarity">
    <text evidence="1">Belongs to the BlaI transcriptional regulatory family.</text>
</comment>
<dbReference type="InterPro" id="IPR036388">
    <property type="entry name" value="WH-like_DNA-bd_sf"/>
</dbReference>
<evidence type="ECO:0000256" key="2">
    <source>
        <dbReference type="ARBA" id="ARBA00023015"/>
    </source>
</evidence>
<evidence type="ECO:0000313" key="5">
    <source>
        <dbReference type="EMBL" id="MFD2566630.1"/>
    </source>
</evidence>
<organism evidence="5 6">
    <name type="scientific">Pseudotenacibaculum haliotis</name>
    <dbReference type="NCBI Taxonomy" id="1862138"/>
    <lineage>
        <taxon>Bacteria</taxon>
        <taxon>Pseudomonadati</taxon>
        <taxon>Bacteroidota</taxon>
        <taxon>Flavobacteriia</taxon>
        <taxon>Flavobacteriales</taxon>
        <taxon>Flavobacteriaceae</taxon>
        <taxon>Pseudotenacibaculum</taxon>
    </lineage>
</organism>
<dbReference type="InterPro" id="IPR005650">
    <property type="entry name" value="BlaI_family"/>
</dbReference>
<dbReference type="PIRSF" id="PIRSF019455">
    <property type="entry name" value="CopR_AtkY"/>
    <property type="match status" value="1"/>
</dbReference>
<dbReference type="RefSeq" id="WP_379665335.1">
    <property type="nucleotide sequence ID" value="NZ_JBHULH010000001.1"/>
</dbReference>
<accession>A0ABW5LPA3</accession>
<reference evidence="6" key="1">
    <citation type="journal article" date="2019" name="Int. J. Syst. Evol. Microbiol.">
        <title>The Global Catalogue of Microorganisms (GCM) 10K type strain sequencing project: providing services to taxonomists for standard genome sequencing and annotation.</title>
        <authorList>
            <consortium name="The Broad Institute Genomics Platform"/>
            <consortium name="The Broad Institute Genome Sequencing Center for Infectious Disease"/>
            <person name="Wu L."/>
            <person name="Ma J."/>
        </authorList>
    </citation>
    <scope>NUCLEOTIDE SEQUENCE [LARGE SCALE GENOMIC DNA]</scope>
    <source>
        <strain evidence="6">KCTC 52127</strain>
    </source>
</reference>
<keyword evidence="4" id="KW-0804">Transcription</keyword>
<keyword evidence="2" id="KW-0805">Transcription regulation</keyword>
<evidence type="ECO:0000256" key="1">
    <source>
        <dbReference type="ARBA" id="ARBA00011046"/>
    </source>
</evidence>
<dbReference type="Gene3D" id="1.10.10.10">
    <property type="entry name" value="Winged helix-like DNA-binding domain superfamily/Winged helix DNA-binding domain"/>
    <property type="match status" value="1"/>
</dbReference>
<dbReference type="Proteomes" id="UP001597508">
    <property type="component" value="Unassembled WGS sequence"/>
</dbReference>